<name>A0A0F9GHV3_9ZZZZ</name>
<evidence type="ECO:0000313" key="1">
    <source>
        <dbReference type="EMBL" id="KKL90141.1"/>
    </source>
</evidence>
<dbReference type="AlphaFoldDB" id="A0A0F9GHV3"/>
<gene>
    <name evidence="1" type="ORF">LCGC14_1907690</name>
</gene>
<reference evidence="1" key="1">
    <citation type="journal article" date="2015" name="Nature">
        <title>Complex archaea that bridge the gap between prokaryotes and eukaryotes.</title>
        <authorList>
            <person name="Spang A."/>
            <person name="Saw J.H."/>
            <person name="Jorgensen S.L."/>
            <person name="Zaremba-Niedzwiedzka K."/>
            <person name="Martijn J."/>
            <person name="Lind A.E."/>
            <person name="van Eijk R."/>
            <person name="Schleper C."/>
            <person name="Guy L."/>
            <person name="Ettema T.J."/>
        </authorList>
    </citation>
    <scope>NUCLEOTIDE SEQUENCE</scope>
</reference>
<accession>A0A0F9GHV3</accession>
<sequence length="321" mass="36603">NLDAPKKGFFMDLFFFPNSIQLDLAFEDGEYQFCYYGIYNQGHNEITPLYPHTFEPDRTLNTSSNSVADNLLVQSQTVNVFISNQKYLENLESNPGTRGFTYTTYGVSHEGVEFGDIDYPSELWDEYWEPYTTIDIGIYRFEPTEAQVKSDLQVYNRDYYNGGSNYVFRDILAYTMLAHGGPDWDLTDGGGGIIEDNEIAALWFHYYNPSTNEETDIYPTDTIVIANSCYGYWYPFESPPTPFMARAFVNYGAAAFVGATFMIPAEVIDLPMRWFWGNLTEDNTDVLDATIAICEGVNNPPYDWNVGDDWKILGDNSTTLP</sequence>
<dbReference type="EMBL" id="LAZR01020089">
    <property type="protein sequence ID" value="KKL90141.1"/>
    <property type="molecule type" value="Genomic_DNA"/>
</dbReference>
<proteinExistence type="predicted"/>
<comment type="caution">
    <text evidence="1">The sequence shown here is derived from an EMBL/GenBank/DDBJ whole genome shotgun (WGS) entry which is preliminary data.</text>
</comment>
<feature type="non-terminal residue" evidence="1">
    <location>
        <position position="1"/>
    </location>
</feature>
<protein>
    <submittedName>
        <fullName evidence="1">Uncharacterized protein</fullName>
    </submittedName>
</protein>
<organism evidence="1">
    <name type="scientific">marine sediment metagenome</name>
    <dbReference type="NCBI Taxonomy" id="412755"/>
    <lineage>
        <taxon>unclassified sequences</taxon>
        <taxon>metagenomes</taxon>
        <taxon>ecological metagenomes</taxon>
    </lineage>
</organism>